<evidence type="ECO:0000313" key="10">
    <source>
        <dbReference type="Proteomes" id="UP001183222"/>
    </source>
</evidence>
<dbReference type="GO" id="GO:0008800">
    <property type="term" value="F:beta-lactamase activity"/>
    <property type="evidence" value="ECO:0007669"/>
    <property type="project" value="UniProtKB-EC"/>
</dbReference>
<evidence type="ECO:0000256" key="5">
    <source>
        <dbReference type="RuleBase" id="RU361140"/>
    </source>
</evidence>
<evidence type="ECO:0000256" key="2">
    <source>
        <dbReference type="ARBA" id="ARBA00012865"/>
    </source>
</evidence>
<dbReference type="PROSITE" id="PS51257">
    <property type="entry name" value="PROKAR_LIPOPROTEIN"/>
    <property type="match status" value="1"/>
</dbReference>
<protein>
    <recommendedName>
        <fullName evidence="2 5">Beta-lactamase</fullName>
        <ecNumber evidence="2 5">3.5.2.6</ecNumber>
    </recommendedName>
</protein>
<sequence>MSALRIRAGAVVLVALLGGCSGTEPVAAPPSSPSPSPSTAPATTAAPPPDASPAFRGLEAEFGARLGVFAVDTGTGRTLEHRADERFAYASTHKALSAALVLDRTTDAELDQVVPYDADDLVTHSPVTERHAGTGLPLRDLLQAAIGRSDNTAANLLLARLGGPAGFEAGLRELGDDVTQADRTEPELNEAVPGDERDTSTCRALASDLQAFLLGDALSADDRALLMEWMRGNTTGATLIEAGIPPGWEIADKSGAGGYGTRNDIAVLWPPDGAPIVLAVLSTRLLADAPHDDALVARAATVVVDTLQ</sequence>
<evidence type="ECO:0000256" key="6">
    <source>
        <dbReference type="SAM" id="MobiDB-lite"/>
    </source>
</evidence>
<comment type="similarity">
    <text evidence="1 5">Belongs to the class-A beta-lactamase family.</text>
</comment>
<feature type="chain" id="PRO_5047179410" description="Beta-lactamase" evidence="7">
    <location>
        <begin position="28"/>
        <end position="308"/>
    </location>
</feature>
<evidence type="ECO:0000259" key="8">
    <source>
        <dbReference type="Pfam" id="PF13354"/>
    </source>
</evidence>
<keyword evidence="4 5" id="KW-0046">Antibiotic resistance</keyword>
<dbReference type="Pfam" id="PF13354">
    <property type="entry name" value="Beta-lactamase2"/>
    <property type="match status" value="1"/>
</dbReference>
<evidence type="ECO:0000256" key="4">
    <source>
        <dbReference type="ARBA" id="ARBA00023251"/>
    </source>
</evidence>
<evidence type="ECO:0000256" key="7">
    <source>
        <dbReference type="SAM" id="SignalP"/>
    </source>
</evidence>
<dbReference type="InterPro" id="IPR045155">
    <property type="entry name" value="Beta-lactam_cat"/>
</dbReference>
<dbReference type="InterPro" id="IPR012338">
    <property type="entry name" value="Beta-lactam/transpept-like"/>
</dbReference>
<feature type="domain" description="Beta-lactamase class A catalytic" evidence="8">
    <location>
        <begin position="67"/>
        <end position="281"/>
    </location>
</feature>
<keyword evidence="10" id="KW-1185">Reference proteome</keyword>
<proteinExistence type="inferred from homology"/>
<reference evidence="10" key="1">
    <citation type="submission" date="2023-07" db="EMBL/GenBank/DDBJ databases">
        <title>30 novel species of actinomycetes from the DSMZ collection.</title>
        <authorList>
            <person name="Nouioui I."/>
        </authorList>
    </citation>
    <scope>NUCLEOTIDE SEQUENCE [LARGE SCALE GENOMIC DNA]</scope>
    <source>
        <strain evidence="10">DSM 46792</strain>
    </source>
</reference>
<name>A0ABU2K8F4_9ACTN</name>
<dbReference type="Proteomes" id="UP001183222">
    <property type="component" value="Unassembled WGS sequence"/>
</dbReference>
<feature type="region of interest" description="Disordered" evidence="6">
    <location>
        <begin position="24"/>
        <end position="53"/>
    </location>
</feature>
<dbReference type="PRINTS" id="PR00118">
    <property type="entry name" value="BLACTAMASEA"/>
</dbReference>
<evidence type="ECO:0000256" key="1">
    <source>
        <dbReference type="ARBA" id="ARBA00009009"/>
    </source>
</evidence>
<keyword evidence="7" id="KW-0732">Signal</keyword>
<dbReference type="PROSITE" id="PS00146">
    <property type="entry name" value="BETA_LACTAMASE_A"/>
    <property type="match status" value="1"/>
</dbReference>
<dbReference type="EC" id="3.5.2.6" evidence="2 5"/>
<gene>
    <name evidence="9" type="primary">bla</name>
    <name evidence="9" type="ORF">RM425_11225</name>
</gene>
<dbReference type="NCBIfam" id="NF033103">
    <property type="entry name" value="bla_class_A"/>
    <property type="match status" value="1"/>
</dbReference>
<keyword evidence="3 5" id="KW-0378">Hydrolase</keyword>
<dbReference type="InterPro" id="IPR023650">
    <property type="entry name" value="Beta-lactam_class-A_AS"/>
</dbReference>
<dbReference type="Gene3D" id="3.40.710.10">
    <property type="entry name" value="DD-peptidase/beta-lactamase superfamily"/>
    <property type="match status" value="1"/>
</dbReference>
<feature type="signal peptide" evidence="7">
    <location>
        <begin position="1"/>
        <end position="27"/>
    </location>
</feature>
<feature type="compositionally biased region" description="Pro residues" evidence="6">
    <location>
        <begin position="27"/>
        <end position="38"/>
    </location>
</feature>
<comment type="catalytic activity">
    <reaction evidence="5">
        <text>a beta-lactam + H2O = a substituted beta-amino acid</text>
        <dbReference type="Rhea" id="RHEA:20401"/>
        <dbReference type="ChEBI" id="CHEBI:15377"/>
        <dbReference type="ChEBI" id="CHEBI:35627"/>
        <dbReference type="ChEBI" id="CHEBI:140347"/>
        <dbReference type="EC" id="3.5.2.6"/>
    </reaction>
</comment>
<evidence type="ECO:0000313" key="9">
    <source>
        <dbReference type="EMBL" id="MDT0276470.1"/>
    </source>
</evidence>
<dbReference type="RefSeq" id="WP_311345285.1">
    <property type="nucleotide sequence ID" value="NZ_JAVREI010000006.1"/>
</dbReference>
<comment type="caution">
    <text evidence="9">The sequence shown here is derived from an EMBL/GenBank/DDBJ whole genome shotgun (WGS) entry which is preliminary data.</text>
</comment>
<dbReference type="InterPro" id="IPR000871">
    <property type="entry name" value="Beta-lactam_class-A"/>
</dbReference>
<dbReference type="EMBL" id="JAVREI010000006">
    <property type="protein sequence ID" value="MDT0276470.1"/>
    <property type="molecule type" value="Genomic_DNA"/>
</dbReference>
<dbReference type="PANTHER" id="PTHR35333:SF3">
    <property type="entry name" value="BETA-LACTAMASE-TYPE TRANSPEPTIDASE FOLD CONTAINING PROTEIN"/>
    <property type="match status" value="1"/>
</dbReference>
<dbReference type="SUPFAM" id="SSF56601">
    <property type="entry name" value="beta-lactamase/transpeptidase-like"/>
    <property type="match status" value="1"/>
</dbReference>
<evidence type="ECO:0000256" key="3">
    <source>
        <dbReference type="ARBA" id="ARBA00022801"/>
    </source>
</evidence>
<organism evidence="9 10">
    <name type="scientific">Blastococcus goldschmidtiae</name>
    <dbReference type="NCBI Taxonomy" id="3075546"/>
    <lineage>
        <taxon>Bacteria</taxon>
        <taxon>Bacillati</taxon>
        <taxon>Actinomycetota</taxon>
        <taxon>Actinomycetes</taxon>
        <taxon>Geodermatophilales</taxon>
        <taxon>Geodermatophilaceae</taxon>
        <taxon>Blastococcus</taxon>
    </lineage>
</organism>
<dbReference type="PANTHER" id="PTHR35333">
    <property type="entry name" value="BETA-LACTAMASE"/>
    <property type="match status" value="1"/>
</dbReference>
<accession>A0ABU2K8F4</accession>